<evidence type="ECO:0000256" key="4">
    <source>
        <dbReference type="ARBA" id="ARBA00018370"/>
    </source>
</evidence>
<evidence type="ECO:0000256" key="3">
    <source>
        <dbReference type="ARBA" id="ARBA00013194"/>
    </source>
</evidence>
<dbReference type="InterPro" id="IPR050245">
    <property type="entry name" value="PrsA_foldase"/>
</dbReference>
<evidence type="ECO:0000256" key="8">
    <source>
        <dbReference type="PROSITE-ProRule" id="PRU00278"/>
    </source>
</evidence>
<dbReference type="STRING" id="1123272.SAMN02745824_0896"/>
<evidence type="ECO:0000256" key="7">
    <source>
        <dbReference type="ARBA" id="ARBA00031484"/>
    </source>
</evidence>
<proteinExistence type="inferred from homology"/>
<accession>A0A1N6CSN9</accession>
<dbReference type="Proteomes" id="UP000185192">
    <property type="component" value="Unassembled WGS sequence"/>
</dbReference>
<organism evidence="10 11">
    <name type="scientific">Parasphingorhabdus marina DSM 22363</name>
    <dbReference type="NCBI Taxonomy" id="1123272"/>
    <lineage>
        <taxon>Bacteria</taxon>
        <taxon>Pseudomonadati</taxon>
        <taxon>Pseudomonadota</taxon>
        <taxon>Alphaproteobacteria</taxon>
        <taxon>Sphingomonadales</taxon>
        <taxon>Sphingomonadaceae</taxon>
        <taxon>Parasphingorhabdus</taxon>
    </lineage>
</organism>
<evidence type="ECO:0000259" key="9">
    <source>
        <dbReference type="PROSITE" id="PS50198"/>
    </source>
</evidence>
<dbReference type="PANTHER" id="PTHR47245">
    <property type="entry name" value="PEPTIDYLPROLYL ISOMERASE"/>
    <property type="match status" value="1"/>
</dbReference>
<evidence type="ECO:0000256" key="6">
    <source>
        <dbReference type="ARBA" id="ARBA00030642"/>
    </source>
</evidence>
<dbReference type="PROSITE" id="PS50198">
    <property type="entry name" value="PPIC_PPIASE_2"/>
    <property type="match status" value="1"/>
</dbReference>
<dbReference type="SUPFAM" id="SSF54534">
    <property type="entry name" value="FKBP-like"/>
    <property type="match status" value="1"/>
</dbReference>
<comment type="similarity">
    <text evidence="2">Belongs to the PpiC/parvulin rotamase family.</text>
</comment>
<dbReference type="PANTHER" id="PTHR47245:SF2">
    <property type="entry name" value="PEPTIDYL-PROLYL CIS-TRANS ISOMERASE HP_0175-RELATED"/>
    <property type="match status" value="1"/>
</dbReference>
<evidence type="ECO:0000313" key="11">
    <source>
        <dbReference type="Proteomes" id="UP000185192"/>
    </source>
</evidence>
<dbReference type="InterPro" id="IPR046357">
    <property type="entry name" value="PPIase_dom_sf"/>
</dbReference>
<keyword evidence="8 10" id="KW-0413">Isomerase</keyword>
<sequence>MKIFRDPITHFLLIGLVLVAINSIWTAWQGERGRTIHVSTEEMARLEKLWANTAGRLPTGEDRQMIIDQYVQDEVLMREAERLGLGDDDTIIRRRLAQKMDFLISDNALAEPDEAELRQWFENNRDRFAASERRSFVHVYLSPERHGAQVDAVAQDARRRLDAGADWQTLGDPFIQKRSYAALPQSEITRLFGTAFAERLFALERGQWSEPIGSAYGLHLVRVETIDSAADAEFEPIRAEVQAAWQEQQAIEARQQAIQDLVADYTVIVEEADSETGDNGN</sequence>
<protein>
    <recommendedName>
        <fullName evidence="4">Parvulin-like PPIase</fullName>
        <ecNumber evidence="3">5.2.1.8</ecNumber>
    </recommendedName>
    <alternativeName>
        <fullName evidence="6">Peptidyl-prolyl cis-trans isomerase plp</fullName>
    </alternativeName>
    <alternativeName>
        <fullName evidence="7">Rotamase plp</fullName>
    </alternativeName>
</protein>
<keyword evidence="5 8" id="KW-0697">Rotamase</keyword>
<dbReference type="GO" id="GO:0003755">
    <property type="term" value="F:peptidyl-prolyl cis-trans isomerase activity"/>
    <property type="evidence" value="ECO:0007669"/>
    <property type="project" value="UniProtKB-KW"/>
</dbReference>
<evidence type="ECO:0000256" key="2">
    <source>
        <dbReference type="ARBA" id="ARBA00007656"/>
    </source>
</evidence>
<dbReference type="EMBL" id="FSQW01000001">
    <property type="protein sequence ID" value="SIN61495.1"/>
    <property type="molecule type" value="Genomic_DNA"/>
</dbReference>
<dbReference type="Pfam" id="PF13145">
    <property type="entry name" value="Rotamase_2"/>
    <property type="match status" value="1"/>
</dbReference>
<evidence type="ECO:0000256" key="5">
    <source>
        <dbReference type="ARBA" id="ARBA00023110"/>
    </source>
</evidence>
<reference evidence="11" key="1">
    <citation type="submission" date="2016-11" db="EMBL/GenBank/DDBJ databases">
        <authorList>
            <person name="Varghese N."/>
            <person name="Submissions S."/>
        </authorList>
    </citation>
    <scope>NUCLEOTIDE SEQUENCE [LARGE SCALE GENOMIC DNA]</scope>
    <source>
        <strain evidence="11">DSM 22363</strain>
    </source>
</reference>
<dbReference type="AlphaFoldDB" id="A0A1N6CSN9"/>
<keyword evidence="11" id="KW-1185">Reference proteome</keyword>
<feature type="domain" description="PpiC" evidence="9">
    <location>
        <begin position="131"/>
        <end position="225"/>
    </location>
</feature>
<comment type="catalytic activity">
    <reaction evidence="1">
        <text>[protein]-peptidylproline (omega=180) = [protein]-peptidylproline (omega=0)</text>
        <dbReference type="Rhea" id="RHEA:16237"/>
        <dbReference type="Rhea" id="RHEA-COMP:10747"/>
        <dbReference type="Rhea" id="RHEA-COMP:10748"/>
        <dbReference type="ChEBI" id="CHEBI:83833"/>
        <dbReference type="ChEBI" id="CHEBI:83834"/>
        <dbReference type="EC" id="5.2.1.8"/>
    </reaction>
</comment>
<name>A0A1N6CSN9_9SPHN</name>
<dbReference type="EC" id="5.2.1.8" evidence="3"/>
<gene>
    <name evidence="10" type="ORF">SAMN02745824_0896</name>
</gene>
<dbReference type="SUPFAM" id="SSF109998">
    <property type="entry name" value="Triger factor/SurA peptide-binding domain-like"/>
    <property type="match status" value="1"/>
</dbReference>
<evidence type="ECO:0000256" key="1">
    <source>
        <dbReference type="ARBA" id="ARBA00000971"/>
    </source>
</evidence>
<dbReference type="InterPro" id="IPR000297">
    <property type="entry name" value="PPIase_PpiC"/>
</dbReference>
<dbReference type="Gene3D" id="3.10.50.40">
    <property type="match status" value="1"/>
</dbReference>
<evidence type="ECO:0000313" key="10">
    <source>
        <dbReference type="EMBL" id="SIN61495.1"/>
    </source>
</evidence>
<dbReference type="RefSeq" id="WP_074203904.1">
    <property type="nucleotide sequence ID" value="NZ_FSQW01000001.1"/>
</dbReference>
<dbReference type="InterPro" id="IPR027304">
    <property type="entry name" value="Trigger_fact/SurA_dom_sf"/>
</dbReference>
<dbReference type="OrthoDB" id="196786at2"/>